<dbReference type="Pfam" id="PF00078">
    <property type="entry name" value="RVT_1"/>
    <property type="match status" value="1"/>
</dbReference>
<dbReference type="EMBL" id="CAJPWZ010001649">
    <property type="protein sequence ID" value="CAG2220043.1"/>
    <property type="molecule type" value="Genomic_DNA"/>
</dbReference>
<dbReference type="Gene3D" id="3.10.10.10">
    <property type="entry name" value="HIV Type 1 Reverse Transcriptase, subunit A, domain 1"/>
    <property type="match status" value="1"/>
</dbReference>
<dbReference type="InterPro" id="IPR043128">
    <property type="entry name" value="Rev_trsase/Diguanyl_cyclase"/>
</dbReference>
<dbReference type="AlphaFoldDB" id="A0A8S3SIP3"/>
<dbReference type="Proteomes" id="UP000683360">
    <property type="component" value="Unassembled WGS sequence"/>
</dbReference>
<dbReference type="Gene3D" id="3.30.70.270">
    <property type="match status" value="1"/>
</dbReference>
<dbReference type="PANTHER" id="PTHR24559:SF444">
    <property type="entry name" value="REVERSE TRANSCRIPTASE DOMAIN-CONTAINING PROTEIN"/>
    <property type="match status" value="1"/>
</dbReference>
<accession>A0A8S3SIP3</accession>
<evidence type="ECO:0000259" key="1">
    <source>
        <dbReference type="PROSITE" id="PS50878"/>
    </source>
</evidence>
<name>A0A8S3SIP3_MYTED</name>
<protein>
    <submittedName>
        <fullName evidence="2">Transposon Ty3-G Gag-Pol polyprotein,Transposon Ty3-I Gag-Pol polyprotein</fullName>
    </submittedName>
</protein>
<dbReference type="PANTHER" id="PTHR24559">
    <property type="entry name" value="TRANSPOSON TY3-I GAG-POL POLYPROTEIN"/>
    <property type="match status" value="1"/>
</dbReference>
<proteinExistence type="predicted"/>
<gene>
    <name evidence="2" type="ORF">MEDL_33561</name>
</gene>
<dbReference type="InterPro" id="IPR043502">
    <property type="entry name" value="DNA/RNA_pol_sf"/>
</dbReference>
<reference evidence="2" key="1">
    <citation type="submission" date="2021-03" db="EMBL/GenBank/DDBJ databases">
        <authorList>
            <person name="Bekaert M."/>
        </authorList>
    </citation>
    <scope>NUCLEOTIDE SEQUENCE</scope>
</reference>
<dbReference type="OrthoDB" id="6107040at2759"/>
<dbReference type="CDD" id="cd01647">
    <property type="entry name" value="RT_LTR"/>
    <property type="match status" value="1"/>
</dbReference>
<dbReference type="PROSITE" id="PS50878">
    <property type="entry name" value="RT_POL"/>
    <property type="match status" value="1"/>
</dbReference>
<organism evidence="2 3">
    <name type="scientific">Mytilus edulis</name>
    <name type="common">Blue mussel</name>
    <dbReference type="NCBI Taxonomy" id="6550"/>
    <lineage>
        <taxon>Eukaryota</taxon>
        <taxon>Metazoa</taxon>
        <taxon>Spiralia</taxon>
        <taxon>Lophotrochozoa</taxon>
        <taxon>Mollusca</taxon>
        <taxon>Bivalvia</taxon>
        <taxon>Autobranchia</taxon>
        <taxon>Pteriomorphia</taxon>
        <taxon>Mytilida</taxon>
        <taxon>Mytiloidea</taxon>
        <taxon>Mytilidae</taxon>
        <taxon>Mytilinae</taxon>
        <taxon>Mytilus</taxon>
    </lineage>
</organism>
<keyword evidence="3" id="KW-1185">Reference proteome</keyword>
<comment type="caution">
    <text evidence="2">The sequence shown here is derived from an EMBL/GenBank/DDBJ whole genome shotgun (WGS) entry which is preliminary data.</text>
</comment>
<feature type="domain" description="Reverse transcriptase" evidence="1">
    <location>
        <begin position="189"/>
        <end position="376"/>
    </location>
</feature>
<dbReference type="InterPro" id="IPR000477">
    <property type="entry name" value="RT_dom"/>
</dbReference>
<evidence type="ECO:0000313" key="2">
    <source>
        <dbReference type="EMBL" id="CAG2220043.1"/>
    </source>
</evidence>
<dbReference type="SUPFAM" id="SSF56672">
    <property type="entry name" value="DNA/RNA polymerases"/>
    <property type="match status" value="1"/>
</dbReference>
<dbReference type="InterPro" id="IPR053134">
    <property type="entry name" value="RNA-dir_DNA_polymerase"/>
</dbReference>
<evidence type="ECO:0000313" key="3">
    <source>
        <dbReference type="Proteomes" id="UP000683360"/>
    </source>
</evidence>
<sequence length="399" mass="46243">MSNQVRNEHSTDLGYTWWSDPAFRHRNNSTVILEPNFSNDIKNLVGSKVVVNVQNGKALYRILNPTGLSIKLYRNKKIAKAFEIDKNGIFASNDNDSIYKSIKVNKYQNVEKELGIKMNENLNANQRKQLTELLTRNRNVFAKDISELGKTSYHYHRIDTGNAPPVQSMPYRQTPQMREETEKHIDIMLKNDIIEESNSPWSSPTVLVRKKKSNIDAKQEYRFAVDYRRLNKCTLRAKFSIPRIDDVFDTVANSKAVIYSVLDLMSGFFQTPLDPETKHKSAFVTHQGIYQFKRMSFGLTNAPMALQMLVTKVLKELNWKVALVYIDDILIFSKNFEEHLKHLQLVFDKLKQANLTLNPTKCHFAKEEVHYLGHILSKNGIKVNPEKHLLCKHTQYLKI</sequence>